<accession>A0A1H1RKH0</accession>
<reference evidence="3" key="1">
    <citation type="submission" date="2016-10" db="EMBL/GenBank/DDBJ databases">
        <authorList>
            <person name="Varghese N."/>
            <person name="Submissions S."/>
        </authorList>
    </citation>
    <scope>NUCLEOTIDE SEQUENCE [LARGE SCALE GENOMIC DNA]</scope>
    <source>
        <strain evidence="3">GAS369</strain>
    </source>
</reference>
<evidence type="ECO:0000313" key="3">
    <source>
        <dbReference type="Proteomes" id="UP000243904"/>
    </source>
</evidence>
<feature type="signal peptide" evidence="1">
    <location>
        <begin position="1"/>
        <end position="21"/>
    </location>
</feature>
<dbReference type="RefSeq" id="WP_244549008.1">
    <property type="nucleotide sequence ID" value="NZ_LT629750.1"/>
</dbReference>
<sequence>MLKSSLTVLVFAIGFSTAAFAQAATSDQRGACKTDYEKYCKGTMPGGGRIVACLNKQHDKLSAACKSAIDSHK</sequence>
<protein>
    <submittedName>
        <fullName evidence="2">Cysteine rich repeat-containing protein</fullName>
    </submittedName>
</protein>
<dbReference type="Pfam" id="PF00839">
    <property type="entry name" value="Cys_rich_FGFR"/>
    <property type="match status" value="1"/>
</dbReference>
<proteinExistence type="predicted"/>
<keyword evidence="1" id="KW-0732">Signal</keyword>
<keyword evidence="3" id="KW-1185">Reference proteome</keyword>
<gene>
    <name evidence="2" type="ORF">SAMN05444158_1798</name>
</gene>
<dbReference type="Proteomes" id="UP000243904">
    <property type="component" value="Chromosome I"/>
</dbReference>
<feature type="chain" id="PRO_5009259021" evidence="1">
    <location>
        <begin position="22"/>
        <end position="73"/>
    </location>
</feature>
<dbReference type="AlphaFoldDB" id="A0A1H1RKH0"/>
<evidence type="ECO:0000256" key="1">
    <source>
        <dbReference type="SAM" id="SignalP"/>
    </source>
</evidence>
<organism evidence="2 3">
    <name type="scientific">Bradyrhizobium canariense</name>
    <dbReference type="NCBI Taxonomy" id="255045"/>
    <lineage>
        <taxon>Bacteria</taxon>
        <taxon>Pseudomonadati</taxon>
        <taxon>Pseudomonadota</taxon>
        <taxon>Alphaproteobacteria</taxon>
        <taxon>Hyphomicrobiales</taxon>
        <taxon>Nitrobacteraceae</taxon>
        <taxon>Bradyrhizobium</taxon>
    </lineage>
</organism>
<dbReference type="EMBL" id="LT629750">
    <property type="protein sequence ID" value="SDS35459.1"/>
    <property type="molecule type" value="Genomic_DNA"/>
</dbReference>
<dbReference type="GO" id="GO:0016020">
    <property type="term" value="C:membrane"/>
    <property type="evidence" value="ECO:0007669"/>
    <property type="project" value="InterPro"/>
</dbReference>
<dbReference type="InterPro" id="IPR001893">
    <property type="entry name" value="Cys-rich_GLG1_repeat"/>
</dbReference>
<evidence type="ECO:0000313" key="2">
    <source>
        <dbReference type="EMBL" id="SDS35459.1"/>
    </source>
</evidence>
<name>A0A1H1RKH0_9BRAD</name>